<dbReference type="OrthoDB" id="1664372at2759"/>
<comment type="cofactor">
    <cofactor evidence="9">
        <name>Mg(2+)</name>
        <dbReference type="ChEBI" id="CHEBI:18420"/>
    </cofactor>
    <text evidence="9">Binds 1 Mg(2+) ion per subunit.</text>
</comment>
<dbReference type="PIRSF" id="PIRSF001554">
    <property type="entry name" value="SucCS_beta"/>
    <property type="match status" value="1"/>
</dbReference>
<dbReference type="SUPFAM" id="SSF52210">
    <property type="entry name" value="Succinyl-CoA synthetase domains"/>
    <property type="match status" value="1"/>
</dbReference>
<evidence type="ECO:0000259" key="11">
    <source>
        <dbReference type="PROSITE" id="PS50975"/>
    </source>
</evidence>
<dbReference type="Gene3D" id="3.40.50.261">
    <property type="entry name" value="Succinyl-CoA synthetase domains"/>
    <property type="match status" value="1"/>
</dbReference>
<dbReference type="InterPro" id="IPR005809">
    <property type="entry name" value="Succ_CoA_ligase-like_bsu"/>
</dbReference>
<feature type="binding site" evidence="9">
    <location>
        <position position="246"/>
    </location>
    <ligand>
        <name>Mg(2+)</name>
        <dbReference type="ChEBI" id="CHEBI:18420"/>
    </ligand>
</feature>
<dbReference type="GO" id="GO:0042709">
    <property type="term" value="C:succinate-CoA ligase complex"/>
    <property type="evidence" value="ECO:0007669"/>
    <property type="project" value="TreeGrafter"/>
</dbReference>
<comment type="function">
    <text evidence="9">Succinyl-CoA synthetase functions in the citric acid cycle (TCA), coupling the hydrolysis of succinyl-CoA to the synthesis of ATP and thus represents the only step of substrate-level phosphorylation in the TCA. The beta subunit provides nucleotide specificity of the enzyme and binds the substrate succinate, while the binding sites for coenzyme A and phosphate are found in the alpha subunit.</text>
</comment>
<dbReference type="GO" id="GO:0006099">
    <property type="term" value="P:tricarboxylic acid cycle"/>
    <property type="evidence" value="ECO:0007669"/>
    <property type="project" value="UniProtKB-UniRule"/>
</dbReference>
<dbReference type="EC" id="6.2.1.5" evidence="9"/>
<dbReference type="GO" id="GO:0000287">
    <property type="term" value="F:magnesium ion binding"/>
    <property type="evidence" value="ECO:0007669"/>
    <property type="project" value="UniProtKB-UniRule"/>
</dbReference>
<dbReference type="PANTHER" id="PTHR11815:SF1">
    <property type="entry name" value="SUCCINATE--COA LIGASE [ADP-FORMING] SUBUNIT BETA, MITOCHONDRIAL"/>
    <property type="match status" value="1"/>
</dbReference>
<reference evidence="12" key="1">
    <citation type="journal article" date="2020" name="Stud. Mycol.">
        <title>101 Dothideomycetes genomes: a test case for predicting lifestyles and emergence of pathogens.</title>
        <authorList>
            <person name="Haridas S."/>
            <person name="Albert R."/>
            <person name="Binder M."/>
            <person name="Bloem J."/>
            <person name="Labutti K."/>
            <person name="Salamov A."/>
            <person name="Andreopoulos B."/>
            <person name="Baker S."/>
            <person name="Barry K."/>
            <person name="Bills G."/>
            <person name="Bluhm B."/>
            <person name="Cannon C."/>
            <person name="Castanera R."/>
            <person name="Culley D."/>
            <person name="Daum C."/>
            <person name="Ezra D."/>
            <person name="Gonzalez J."/>
            <person name="Henrissat B."/>
            <person name="Kuo A."/>
            <person name="Liang C."/>
            <person name="Lipzen A."/>
            <person name="Lutzoni F."/>
            <person name="Magnuson J."/>
            <person name="Mondo S."/>
            <person name="Nolan M."/>
            <person name="Ohm R."/>
            <person name="Pangilinan J."/>
            <person name="Park H.-J."/>
            <person name="Ramirez L."/>
            <person name="Alfaro M."/>
            <person name="Sun H."/>
            <person name="Tritt A."/>
            <person name="Yoshinaga Y."/>
            <person name="Zwiers L.-H."/>
            <person name="Turgeon B."/>
            <person name="Goodwin S."/>
            <person name="Spatafora J."/>
            <person name="Crous P."/>
            <person name="Grigoriev I."/>
        </authorList>
    </citation>
    <scope>NUCLEOTIDE SEQUENCE</scope>
    <source>
        <strain evidence="12">CBS 133067</strain>
    </source>
</reference>
<feature type="binding site" evidence="9">
    <location>
        <begin position="79"/>
        <end position="81"/>
    </location>
    <ligand>
        <name>ATP</name>
        <dbReference type="ChEBI" id="CHEBI:30616"/>
    </ligand>
</feature>
<dbReference type="InterPro" id="IPR016102">
    <property type="entry name" value="Succinyl-CoA_synth-like"/>
</dbReference>
<dbReference type="GO" id="GO:0005739">
    <property type="term" value="C:mitochondrion"/>
    <property type="evidence" value="ECO:0007669"/>
    <property type="project" value="UniProtKB-SubCell"/>
</dbReference>
<dbReference type="Gene3D" id="3.30.470.20">
    <property type="entry name" value="ATP-grasp fold, B domain"/>
    <property type="match status" value="1"/>
</dbReference>
<comment type="subunit">
    <text evidence="9 10">Heterodimer of an alpha and a beta subunit.</text>
</comment>
<dbReference type="GO" id="GO:0004775">
    <property type="term" value="F:succinate-CoA ligase (ADP-forming) activity"/>
    <property type="evidence" value="ECO:0007669"/>
    <property type="project" value="UniProtKB-UniRule"/>
</dbReference>
<keyword evidence="2 9" id="KW-0816">Tricarboxylic acid cycle</keyword>
<dbReference type="EMBL" id="ML978138">
    <property type="protein sequence ID" value="KAF2093356.1"/>
    <property type="molecule type" value="Genomic_DNA"/>
</dbReference>
<keyword evidence="5 9" id="KW-0547">Nucleotide-binding</keyword>
<dbReference type="AlphaFoldDB" id="A0A9P4M082"/>
<feature type="binding site" evidence="9">
    <location>
        <position position="232"/>
    </location>
    <ligand>
        <name>Mg(2+)</name>
        <dbReference type="ChEBI" id="CHEBI:18420"/>
    </ligand>
</feature>
<evidence type="ECO:0000256" key="8">
    <source>
        <dbReference type="ARBA" id="ARBA00022946"/>
    </source>
</evidence>
<keyword evidence="9" id="KW-0496">Mitochondrion</keyword>
<dbReference type="FunFam" id="3.40.50.261:FF:000001">
    <property type="entry name" value="Succinate--CoA ligase [ADP-forming] subunit beta"/>
    <property type="match status" value="1"/>
</dbReference>
<evidence type="ECO:0000256" key="10">
    <source>
        <dbReference type="RuleBase" id="RU361258"/>
    </source>
</evidence>
<dbReference type="SUPFAM" id="SSF56059">
    <property type="entry name" value="Glutathione synthetase ATP-binding domain-like"/>
    <property type="match status" value="1"/>
</dbReference>
<evidence type="ECO:0000256" key="4">
    <source>
        <dbReference type="ARBA" id="ARBA00022723"/>
    </source>
</evidence>
<keyword evidence="8" id="KW-0809">Transit peptide</keyword>
<dbReference type="Pfam" id="PF08442">
    <property type="entry name" value="ATP-grasp_2"/>
    <property type="match status" value="1"/>
</dbReference>
<dbReference type="NCBIfam" id="NF001913">
    <property type="entry name" value="PRK00696.1"/>
    <property type="match status" value="1"/>
</dbReference>
<comment type="pathway">
    <text evidence="1 9">Carbohydrate metabolism; tricarboxylic acid cycle; succinate from succinyl-CoA (ligase route): step 1/1.</text>
</comment>
<keyword evidence="3 9" id="KW-0436">Ligase</keyword>
<evidence type="ECO:0000256" key="5">
    <source>
        <dbReference type="ARBA" id="ARBA00022741"/>
    </source>
</evidence>
<dbReference type="InterPro" id="IPR017866">
    <property type="entry name" value="Succ-CoA_synthase_bsu_CS"/>
</dbReference>
<dbReference type="Pfam" id="PF00549">
    <property type="entry name" value="Ligase_CoA"/>
    <property type="match status" value="1"/>
</dbReference>
<keyword evidence="4 9" id="KW-0479">Metal-binding</keyword>
<organism evidence="12 13">
    <name type="scientific">Rhizodiscina lignyota</name>
    <dbReference type="NCBI Taxonomy" id="1504668"/>
    <lineage>
        <taxon>Eukaryota</taxon>
        <taxon>Fungi</taxon>
        <taxon>Dikarya</taxon>
        <taxon>Ascomycota</taxon>
        <taxon>Pezizomycotina</taxon>
        <taxon>Dothideomycetes</taxon>
        <taxon>Pleosporomycetidae</taxon>
        <taxon>Aulographales</taxon>
        <taxon>Rhizodiscinaceae</taxon>
        <taxon>Rhizodiscina</taxon>
    </lineage>
</organism>
<gene>
    <name evidence="12" type="ORF">NA57DRAFT_48240</name>
</gene>
<evidence type="ECO:0000256" key="3">
    <source>
        <dbReference type="ARBA" id="ARBA00022598"/>
    </source>
</evidence>
<evidence type="ECO:0000256" key="6">
    <source>
        <dbReference type="ARBA" id="ARBA00022840"/>
    </source>
</evidence>
<feature type="binding site" evidence="9">
    <location>
        <position position="140"/>
    </location>
    <ligand>
        <name>ATP</name>
        <dbReference type="ChEBI" id="CHEBI:30616"/>
    </ligand>
</feature>
<dbReference type="NCBIfam" id="TIGR01016">
    <property type="entry name" value="sucCoAbeta"/>
    <property type="match status" value="1"/>
</dbReference>
<keyword evidence="7 9" id="KW-0460">Magnesium</keyword>
<dbReference type="InterPro" id="IPR013650">
    <property type="entry name" value="ATP-grasp_succ-CoA_synth-type"/>
</dbReference>
<dbReference type="PANTHER" id="PTHR11815">
    <property type="entry name" value="SUCCINYL-COA SYNTHETASE BETA CHAIN"/>
    <property type="match status" value="1"/>
</dbReference>
<evidence type="ECO:0000313" key="13">
    <source>
        <dbReference type="Proteomes" id="UP000799772"/>
    </source>
</evidence>
<proteinExistence type="inferred from homology"/>
<dbReference type="HAMAP" id="MF_00558">
    <property type="entry name" value="Succ_CoA_beta"/>
    <property type="match status" value="1"/>
</dbReference>
<dbReference type="InterPro" id="IPR013815">
    <property type="entry name" value="ATP_grasp_subdomain_1"/>
</dbReference>
<dbReference type="InterPro" id="IPR011761">
    <property type="entry name" value="ATP-grasp"/>
</dbReference>
<comment type="caution">
    <text evidence="9">Lacks conserved residue(s) required for the propagation of feature annotation.</text>
</comment>
<name>A0A9P4M082_9PEZI</name>
<dbReference type="GO" id="GO:0005524">
    <property type="term" value="F:ATP binding"/>
    <property type="evidence" value="ECO:0007669"/>
    <property type="project" value="UniProtKB-UniRule"/>
</dbReference>
<dbReference type="InterPro" id="IPR005811">
    <property type="entry name" value="SUCC_ACL_C"/>
</dbReference>
<evidence type="ECO:0000256" key="9">
    <source>
        <dbReference type="HAMAP-Rule" id="MF_03219"/>
    </source>
</evidence>
<feature type="binding site" evidence="9">
    <location>
        <position position="297"/>
    </location>
    <ligand>
        <name>substrate</name>
        <note>ligand shared with subunit alpha</note>
    </ligand>
</feature>
<comment type="similarity">
    <text evidence="9 10">Belongs to the succinate/malate CoA ligase beta subunit family.</text>
</comment>
<protein>
    <recommendedName>
        <fullName evidence="9">Succinate--CoA ligase [ADP-forming] subunit beta, mitochondrial</fullName>
        <ecNumber evidence="9">6.2.1.5</ecNumber>
    </recommendedName>
    <alternativeName>
        <fullName evidence="9">Succinyl-CoA synthetase beta chain</fullName>
        <shortName evidence="9">SCS-beta</shortName>
    </alternativeName>
</protein>
<comment type="caution">
    <text evidence="12">The sequence shown here is derived from an EMBL/GenBank/DDBJ whole genome shotgun (WGS) entry which is preliminary data.</text>
</comment>
<accession>A0A9P4M082</accession>
<evidence type="ECO:0000256" key="2">
    <source>
        <dbReference type="ARBA" id="ARBA00022532"/>
    </source>
</evidence>
<dbReference type="FunFam" id="3.30.470.20:FF:000002">
    <property type="entry name" value="Succinate--CoA ligase [ADP-forming] subunit beta"/>
    <property type="match status" value="1"/>
</dbReference>
<comment type="subcellular location">
    <subcellularLocation>
        <location evidence="9">Mitochondrion</location>
    </subcellularLocation>
</comment>
<keyword evidence="6 9" id="KW-0067">ATP-binding</keyword>
<feature type="binding site" evidence="9">
    <location>
        <position position="72"/>
    </location>
    <ligand>
        <name>ATP</name>
        <dbReference type="ChEBI" id="CHEBI:30616"/>
    </ligand>
</feature>
<keyword evidence="13" id="KW-1185">Reference proteome</keyword>
<dbReference type="PROSITE" id="PS50975">
    <property type="entry name" value="ATP_GRASP"/>
    <property type="match status" value="1"/>
</dbReference>
<sequence>MACKNISLRLLRSDHTGCLISKQQIRQLSIHEYQSQDLLKQFGVPVPRGKVAQSPDEVRAIIEELGGRCVVKSQILRGGRGKGTFDSGLQGGIQMVESPEAGKEIASKMLGHRLKTKQTPSKGLKVDKLYVVETIKYHDEWYLAMTIDREQYKPAIIISKSGGVDIETMAKESPEKLLTFHFNLTQGITAELISEISRALRTSVAETKNLEQILSRMHSLFVSKDATLLEINPLVRSSDSTFTCLDAKFSFDNAAEKRQQDLFALRDVEHEVSEELEAEKYGLVYVRMDGNIGNVVNGAGLAMATNDAIAHSGGASANFLDAGGQATKETMMKAFEIILRDERVKTILVNIYGGITRCDMIAESIIGAAKELGSLRVPVVVRLQGTNSEEGLKLVEKANLGLHTESGFGDAAKKAVELAKSA</sequence>
<evidence type="ECO:0000256" key="7">
    <source>
        <dbReference type="ARBA" id="ARBA00022842"/>
    </source>
</evidence>
<feature type="domain" description="ATP-grasp" evidence="11">
    <location>
        <begin position="36"/>
        <end position="260"/>
    </location>
</feature>
<evidence type="ECO:0000313" key="12">
    <source>
        <dbReference type="EMBL" id="KAF2093356.1"/>
    </source>
</evidence>
<dbReference type="PROSITE" id="PS01217">
    <property type="entry name" value="SUCCINYL_COA_LIG_3"/>
    <property type="match status" value="1"/>
</dbReference>
<dbReference type="GO" id="GO:0006104">
    <property type="term" value="P:succinyl-CoA metabolic process"/>
    <property type="evidence" value="ECO:0007669"/>
    <property type="project" value="TreeGrafter"/>
</dbReference>
<dbReference type="Gene3D" id="3.30.1490.20">
    <property type="entry name" value="ATP-grasp fold, A domain"/>
    <property type="match status" value="1"/>
</dbReference>
<dbReference type="Proteomes" id="UP000799772">
    <property type="component" value="Unassembled WGS sequence"/>
</dbReference>
<evidence type="ECO:0000256" key="1">
    <source>
        <dbReference type="ARBA" id="ARBA00005064"/>
    </source>
</evidence>
<comment type="catalytic activity">
    <reaction evidence="9">
        <text>succinate + ATP + CoA = succinyl-CoA + ADP + phosphate</text>
        <dbReference type="Rhea" id="RHEA:17661"/>
        <dbReference type="ChEBI" id="CHEBI:30031"/>
        <dbReference type="ChEBI" id="CHEBI:30616"/>
        <dbReference type="ChEBI" id="CHEBI:43474"/>
        <dbReference type="ChEBI" id="CHEBI:57287"/>
        <dbReference type="ChEBI" id="CHEBI:57292"/>
        <dbReference type="ChEBI" id="CHEBI:456216"/>
        <dbReference type="EC" id="6.2.1.5"/>
    </reaction>
</comment>